<dbReference type="RefSeq" id="WP_225697221.1">
    <property type="nucleotide sequence ID" value="NZ_JAIXNE010000001.1"/>
</dbReference>
<keyword evidence="2" id="KW-0378">Hydrolase</keyword>
<dbReference type="AlphaFoldDB" id="A0A9X1KXE1"/>
<dbReference type="GO" id="GO:0016787">
    <property type="term" value="F:hydrolase activity"/>
    <property type="evidence" value="ECO:0007669"/>
    <property type="project" value="UniProtKB-KW"/>
</dbReference>
<evidence type="ECO:0000313" key="3">
    <source>
        <dbReference type="Proteomes" id="UP001139409"/>
    </source>
</evidence>
<sequence length="263" mass="30232">MLRLFLILIFLAPVFVRAQVKQETISLNHTDLYYEVYGSGEPLLLLHGWVQSGSYWKPFINDFMDTYEVYVPDLHGHGNSGILRDDFSIQSAAMDILLMMDKLGLEQVRIIGFSFGGILALELANRHPDRIEAMVVIGAVYDFNGAEQNQGEFNWRELPPEYINYLYEIHPGGEAQVEELFSSDTNYKVHITRGELQNIRVKTLVISGDRDTVAGWKTAVELHDFLPNSQLWMIPDKGHTPLDKFNHQEFVNNVFTFFSEMIR</sequence>
<dbReference type="Gene3D" id="3.40.50.1820">
    <property type="entry name" value="alpha/beta hydrolase"/>
    <property type="match status" value="1"/>
</dbReference>
<keyword evidence="3" id="KW-1185">Reference proteome</keyword>
<dbReference type="PRINTS" id="PR00111">
    <property type="entry name" value="ABHYDROLASE"/>
</dbReference>
<protein>
    <submittedName>
        <fullName evidence="2">Alpha/beta hydrolase</fullName>
    </submittedName>
</protein>
<dbReference type="InterPro" id="IPR029058">
    <property type="entry name" value="AB_hydrolase_fold"/>
</dbReference>
<accession>A0A9X1KXE1</accession>
<proteinExistence type="predicted"/>
<dbReference type="InterPro" id="IPR000073">
    <property type="entry name" value="AB_hydrolase_1"/>
</dbReference>
<gene>
    <name evidence="2" type="ORF">LDX50_04520</name>
</gene>
<dbReference type="InterPro" id="IPR050266">
    <property type="entry name" value="AB_hydrolase_sf"/>
</dbReference>
<comment type="caution">
    <text evidence="2">The sequence shown here is derived from an EMBL/GenBank/DDBJ whole genome shotgun (WGS) entry which is preliminary data.</text>
</comment>
<evidence type="ECO:0000259" key="1">
    <source>
        <dbReference type="Pfam" id="PF00561"/>
    </source>
</evidence>
<reference evidence="2" key="1">
    <citation type="submission" date="2021-09" db="EMBL/GenBank/DDBJ databases">
        <title>Fulvivirga sp. isolated from coastal sediment.</title>
        <authorList>
            <person name="Yu H."/>
        </authorList>
    </citation>
    <scope>NUCLEOTIDE SEQUENCE</scope>
    <source>
        <strain evidence="2">1062</strain>
    </source>
</reference>
<evidence type="ECO:0000313" key="2">
    <source>
        <dbReference type="EMBL" id="MCA6074117.1"/>
    </source>
</evidence>
<organism evidence="2 3">
    <name type="scientific">Fulvivirga sedimenti</name>
    <dbReference type="NCBI Taxonomy" id="2879465"/>
    <lineage>
        <taxon>Bacteria</taxon>
        <taxon>Pseudomonadati</taxon>
        <taxon>Bacteroidota</taxon>
        <taxon>Cytophagia</taxon>
        <taxon>Cytophagales</taxon>
        <taxon>Fulvivirgaceae</taxon>
        <taxon>Fulvivirga</taxon>
    </lineage>
</organism>
<dbReference type="SUPFAM" id="SSF53474">
    <property type="entry name" value="alpha/beta-Hydrolases"/>
    <property type="match status" value="1"/>
</dbReference>
<name>A0A9X1KXE1_9BACT</name>
<dbReference type="PANTHER" id="PTHR43798">
    <property type="entry name" value="MONOACYLGLYCEROL LIPASE"/>
    <property type="match status" value="1"/>
</dbReference>
<dbReference type="EMBL" id="JAIXNE010000001">
    <property type="protein sequence ID" value="MCA6074117.1"/>
    <property type="molecule type" value="Genomic_DNA"/>
</dbReference>
<feature type="domain" description="AB hydrolase-1" evidence="1">
    <location>
        <begin position="42"/>
        <end position="141"/>
    </location>
</feature>
<dbReference type="Proteomes" id="UP001139409">
    <property type="component" value="Unassembled WGS sequence"/>
</dbReference>
<dbReference type="Pfam" id="PF00561">
    <property type="entry name" value="Abhydrolase_1"/>
    <property type="match status" value="1"/>
</dbReference>